<reference evidence="7 8" key="1">
    <citation type="submission" date="2014-07" db="EMBL/GenBank/DDBJ databases">
        <title>Genome Sequence of Rhodococcus opacus Strain R7, a Biodegrader of Mono- and Polycyclic Aromatic Hydrocarbons.</title>
        <authorList>
            <person name="Di Gennaro P."/>
            <person name="Zampolli J."/>
            <person name="Presti I."/>
            <person name="Cappelletti M."/>
            <person name="D'Ursi P."/>
            <person name="Orro A."/>
            <person name="Mezzelani A."/>
            <person name="Milanesi L."/>
        </authorList>
    </citation>
    <scope>NUCLEOTIDE SEQUENCE [LARGE SCALE GENOMIC DNA]</scope>
    <source>
        <strain evidence="7 8">R7</strain>
    </source>
</reference>
<evidence type="ECO:0000256" key="3">
    <source>
        <dbReference type="ARBA" id="ARBA00022729"/>
    </source>
</evidence>
<dbReference type="PROSITE" id="PS01039">
    <property type="entry name" value="SBP_BACTERIAL_3"/>
    <property type="match status" value="1"/>
</dbReference>
<dbReference type="SMART" id="SM00062">
    <property type="entry name" value="PBPb"/>
    <property type="match status" value="1"/>
</dbReference>
<dbReference type="AlphaFoldDB" id="A0A076EVQ5"/>
<dbReference type="InterPro" id="IPR018313">
    <property type="entry name" value="SBP_3_CS"/>
</dbReference>
<evidence type="ECO:0000259" key="6">
    <source>
        <dbReference type="SMART" id="SM00062"/>
    </source>
</evidence>
<dbReference type="Gene3D" id="3.40.190.10">
    <property type="entry name" value="Periplasmic binding protein-like II"/>
    <property type="match status" value="2"/>
</dbReference>
<dbReference type="PROSITE" id="PS51257">
    <property type="entry name" value="PROKAR_LIPOPROTEIN"/>
    <property type="match status" value="1"/>
</dbReference>
<evidence type="ECO:0000313" key="7">
    <source>
        <dbReference type="EMBL" id="AII09282.1"/>
    </source>
</evidence>
<gene>
    <name evidence="7" type="ORF">EP51_33450</name>
</gene>
<dbReference type="SUPFAM" id="SSF53850">
    <property type="entry name" value="Periplasmic binding protein-like II"/>
    <property type="match status" value="1"/>
</dbReference>
<dbReference type="Proteomes" id="UP000028488">
    <property type="component" value="Chromosome"/>
</dbReference>
<dbReference type="InterPro" id="IPR001638">
    <property type="entry name" value="Solute-binding_3/MltF_N"/>
</dbReference>
<comment type="similarity">
    <text evidence="2 4">Belongs to the bacterial solute-binding protein 3 family.</text>
</comment>
<evidence type="ECO:0000256" key="5">
    <source>
        <dbReference type="SAM" id="SignalP"/>
    </source>
</evidence>
<evidence type="ECO:0000313" key="8">
    <source>
        <dbReference type="Proteomes" id="UP000028488"/>
    </source>
</evidence>
<keyword evidence="3 5" id="KW-0732">Signal</keyword>
<proteinExistence type="inferred from homology"/>
<dbReference type="PANTHER" id="PTHR35936">
    <property type="entry name" value="MEMBRANE-BOUND LYTIC MUREIN TRANSGLYCOSYLASE F"/>
    <property type="match status" value="1"/>
</dbReference>
<comment type="subcellular location">
    <subcellularLocation>
        <location evidence="1">Cell envelope</location>
    </subcellularLocation>
</comment>
<dbReference type="Pfam" id="PF00497">
    <property type="entry name" value="SBP_bac_3"/>
    <property type="match status" value="1"/>
</dbReference>
<dbReference type="eggNOG" id="COG0834">
    <property type="taxonomic scope" value="Bacteria"/>
</dbReference>
<feature type="domain" description="Solute-binding protein family 3/N-terminal" evidence="6">
    <location>
        <begin position="38"/>
        <end position="256"/>
    </location>
</feature>
<evidence type="ECO:0000256" key="4">
    <source>
        <dbReference type="RuleBase" id="RU003744"/>
    </source>
</evidence>
<dbReference type="RefSeq" id="WP_011594807.1">
    <property type="nucleotide sequence ID" value="NZ_CP008947.1"/>
</dbReference>
<accession>A0A076EVQ5</accession>
<dbReference type="EMBL" id="CP008947">
    <property type="protein sequence ID" value="AII09282.1"/>
    <property type="molecule type" value="Genomic_DNA"/>
</dbReference>
<protein>
    <submittedName>
        <fullName evidence="7">L-cystine-binding protein TcyA</fullName>
    </submittedName>
</protein>
<dbReference type="GO" id="GO:0030313">
    <property type="term" value="C:cell envelope"/>
    <property type="evidence" value="ECO:0007669"/>
    <property type="project" value="UniProtKB-SubCell"/>
</dbReference>
<name>A0A076EVQ5_RHOOP</name>
<organism evidence="7 8">
    <name type="scientific">Rhodococcus opacus</name>
    <name type="common">Nocardia opaca</name>
    <dbReference type="NCBI Taxonomy" id="37919"/>
    <lineage>
        <taxon>Bacteria</taxon>
        <taxon>Bacillati</taxon>
        <taxon>Actinomycetota</taxon>
        <taxon>Actinomycetes</taxon>
        <taxon>Mycobacteriales</taxon>
        <taxon>Nocardiaceae</taxon>
        <taxon>Rhodococcus</taxon>
    </lineage>
</organism>
<evidence type="ECO:0000256" key="2">
    <source>
        <dbReference type="ARBA" id="ARBA00010333"/>
    </source>
</evidence>
<sequence>MRRTLPAVLITVLTALSLAGCGNSDSGPVIDQVREAGVLKVGTEGTYTPFSYQGPDGQLTGYDVDVIRAVGDKLGVSVEFTQTPWDSIFAGLEAKRYDLVANQVTVNDERTQKYDLSTPYTYSEGVIVTRADDNSITSLADLNGKTTAQSATSNWAQVARDAGANVESVEGFVQAITLLKDGRVDATVNDNLAVAEYQKQTSDTGVKVAAETGDTSEQAFAARKDSGLMPDIDKALDELRADGTLAQISQKYFGTDVSAPTN</sequence>
<feature type="signal peptide" evidence="5">
    <location>
        <begin position="1"/>
        <end position="19"/>
    </location>
</feature>
<dbReference type="CDD" id="cd13711">
    <property type="entry name" value="PBP2_Ngo0372_TcyA"/>
    <property type="match status" value="1"/>
</dbReference>
<feature type="chain" id="PRO_5038987659" evidence="5">
    <location>
        <begin position="20"/>
        <end position="262"/>
    </location>
</feature>
<dbReference type="PANTHER" id="PTHR35936:SF34">
    <property type="entry name" value="ABC TRANSPORTER EXTRACELLULAR-BINDING PROTEIN YCKB-RELATED"/>
    <property type="match status" value="1"/>
</dbReference>
<evidence type="ECO:0000256" key="1">
    <source>
        <dbReference type="ARBA" id="ARBA00004196"/>
    </source>
</evidence>